<feature type="binding site" evidence="8">
    <location>
        <position position="120"/>
    </location>
    <ligand>
        <name>ATP</name>
        <dbReference type="ChEBI" id="CHEBI:30616"/>
    </ligand>
</feature>
<gene>
    <name evidence="8" type="primary">adk</name>
    <name evidence="12" type="ORF">H8693_08030</name>
</gene>
<dbReference type="GO" id="GO:0008270">
    <property type="term" value="F:zinc ion binding"/>
    <property type="evidence" value="ECO:0007669"/>
    <property type="project" value="UniProtKB-UniRule"/>
</dbReference>
<feature type="binding site" evidence="8">
    <location>
        <begin position="10"/>
        <end position="15"/>
    </location>
    <ligand>
        <name>ATP</name>
        <dbReference type="ChEBI" id="CHEBI:30616"/>
    </ligand>
</feature>
<feature type="binding site" evidence="8">
    <location>
        <position position="126"/>
    </location>
    <ligand>
        <name>Zn(2+)</name>
        <dbReference type="ChEBI" id="CHEBI:29105"/>
        <note>structural</note>
    </ligand>
</feature>
<dbReference type="EC" id="2.7.4.3" evidence="8 10"/>
<dbReference type="GO" id="GO:0044209">
    <property type="term" value="P:AMP salvage"/>
    <property type="evidence" value="ECO:0007669"/>
    <property type="project" value="UniProtKB-UniRule"/>
</dbReference>
<feature type="binding site" evidence="8">
    <location>
        <position position="140"/>
    </location>
    <ligand>
        <name>Zn(2+)</name>
        <dbReference type="ChEBI" id="CHEBI:29105"/>
        <note>structural</note>
    </ligand>
</feature>
<dbReference type="NCBIfam" id="TIGR01351">
    <property type="entry name" value="adk"/>
    <property type="match status" value="1"/>
</dbReference>
<evidence type="ECO:0000313" key="12">
    <source>
        <dbReference type="EMBL" id="MBC8538882.1"/>
    </source>
</evidence>
<feature type="binding site" evidence="8">
    <location>
        <position position="123"/>
    </location>
    <ligand>
        <name>Zn(2+)</name>
        <dbReference type="ChEBI" id="CHEBI:29105"/>
        <note>structural</note>
    </ligand>
</feature>
<dbReference type="CDD" id="cd01428">
    <property type="entry name" value="ADK"/>
    <property type="match status" value="1"/>
</dbReference>
<evidence type="ECO:0000256" key="7">
    <source>
        <dbReference type="ARBA" id="ARBA00022840"/>
    </source>
</evidence>
<feature type="binding site" evidence="8">
    <location>
        <position position="150"/>
    </location>
    <ligand>
        <name>AMP</name>
        <dbReference type="ChEBI" id="CHEBI:456215"/>
    </ligand>
</feature>
<protein>
    <recommendedName>
        <fullName evidence="8 10">Adenylate kinase</fullName>
        <shortName evidence="8">AK</shortName>
        <ecNumber evidence="8 10">2.7.4.3</ecNumber>
    </recommendedName>
    <alternativeName>
        <fullName evidence="8">ATP-AMP transphosphorylase</fullName>
    </alternativeName>
    <alternativeName>
        <fullName evidence="8">ATP:AMP phosphotransferase</fullName>
    </alternativeName>
    <alternativeName>
        <fullName evidence="8">Adenylate monophosphate kinase</fullName>
    </alternativeName>
</protein>
<dbReference type="NCBIfam" id="NF011100">
    <property type="entry name" value="PRK14527.1"/>
    <property type="match status" value="1"/>
</dbReference>
<keyword evidence="2 8" id="KW-0479">Metal-binding</keyword>
<dbReference type="Pfam" id="PF05191">
    <property type="entry name" value="ADK_lid"/>
    <property type="match status" value="1"/>
</dbReference>
<keyword evidence="13" id="KW-1185">Reference proteome</keyword>
<evidence type="ECO:0000256" key="10">
    <source>
        <dbReference type="RuleBase" id="RU003331"/>
    </source>
</evidence>
<comment type="pathway">
    <text evidence="8">Purine metabolism; AMP biosynthesis via salvage pathway; AMP from ADP: step 1/1.</text>
</comment>
<feature type="binding site" evidence="8">
    <location>
        <position position="189"/>
    </location>
    <ligand>
        <name>ATP</name>
        <dbReference type="ChEBI" id="CHEBI:30616"/>
    </ligand>
</feature>
<feature type="binding site" evidence="8">
    <location>
        <position position="143"/>
    </location>
    <ligand>
        <name>Zn(2+)</name>
        <dbReference type="ChEBI" id="CHEBI:29105"/>
        <note>structural</note>
    </ligand>
</feature>
<dbReference type="InterPro" id="IPR027417">
    <property type="entry name" value="P-loop_NTPase"/>
</dbReference>
<dbReference type="GO" id="GO:0004017">
    <property type="term" value="F:AMP kinase activity"/>
    <property type="evidence" value="ECO:0007669"/>
    <property type="project" value="UniProtKB-UniRule"/>
</dbReference>
<proteinExistence type="inferred from homology"/>
<accession>A0A926DJG5</accession>
<sequence>MNLIFLGPPGAGKGTIAAELKKKLPLDHLSTGDMLRSEMKEGTELGKMAKGYIDEGKLVPDQVIIDMVEKRLAASSGNVLFDGFPRTVEQAKALDKIAKIDAVINLAVDADVVVARICSRRICRDCGAVYNTNWHSGETCDACGGALYIRDDDNESTARKRFDVYMEQTAPLIEYYDKQGIVHTYDVSESTSYVAEEVAAMLESGK</sequence>
<dbReference type="NCBIfam" id="NF001381">
    <property type="entry name" value="PRK00279.1-3"/>
    <property type="match status" value="1"/>
</dbReference>
<name>A0A926DJG5_9FIRM</name>
<comment type="catalytic activity">
    <reaction evidence="8 10">
        <text>AMP + ATP = 2 ADP</text>
        <dbReference type="Rhea" id="RHEA:12973"/>
        <dbReference type="ChEBI" id="CHEBI:30616"/>
        <dbReference type="ChEBI" id="CHEBI:456215"/>
        <dbReference type="ChEBI" id="CHEBI:456216"/>
        <dbReference type="EC" id="2.7.4.3"/>
    </reaction>
</comment>
<evidence type="ECO:0000256" key="1">
    <source>
        <dbReference type="ARBA" id="ARBA00022679"/>
    </source>
</evidence>
<feature type="binding site" evidence="8">
    <location>
        <position position="90"/>
    </location>
    <ligand>
        <name>AMP</name>
        <dbReference type="ChEBI" id="CHEBI:456215"/>
    </ligand>
</feature>
<organism evidence="12 13">
    <name type="scientific">Guopingia tenuis</name>
    <dbReference type="NCBI Taxonomy" id="2763656"/>
    <lineage>
        <taxon>Bacteria</taxon>
        <taxon>Bacillati</taxon>
        <taxon>Bacillota</taxon>
        <taxon>Clostridia</taxon>
        <taxon>Christensenellales</taxon>
        <taxon>Christensenellaceae</taxon>
        <taxon>Guopingia</taxon>
    </lineage>
</organism>
<comment type="subcellular location">
    <subcellularLocation>
        <location evidence="8 10">Cytoplasm</location>
    </subcellularLocation>
</comment>
<feature type="domain" description="Adenylate kinase active site lid" evidence="11">
    <location>
        <begin position="120"/>
        <end position="152"/>
    </location>
</feature>
<evidence type="ECO:0000256" key="4">
    <source>
        <dbReference type="ARBA" id="ARBA00022741"/>
    </source>
</evidence>
<dbReference type="SUPFAM" id="SSF52540">
    <property type="entry name" value="P-loop containing nucleoside triphosphate hydrolases"/>
    <property type="match status" value="1"/>
</dbReference>
<dbReference type="InterPro" id="IPR006259">
    <property type="entry name" value="Adenyl_kin_sub"/>
</dbReference>
<dbReference type="AlphaFoldDB" id="A0A926DJG5"/>
<feature type="binding site" evidence="8">
    <location>
        <begin position="57"/>
        <end position="59"/>
    </location>
    <ligand>
        <name>AMP</name>
        <dbReference type="ChEBI" id="CHEBI:456215"/>
    </ligand>
</feature>
<feature type="binding site" evidence="8">
    <location>
        <position position="161"/>
    </location>
    <ligand>
        <name>AMP</name>
        <dbReference type="ChEBI" id="CHEBI:456215"/>
    </ligand>
</feature>
<feature type="binding site" evidence="8">
    <location>
        <begin position="83"/>
        <end position="86"/>
    </location>
    <ligand>
        <name>AMP</name>
        <dbReference type="ChEBI" id="CHEBI:456215"/>
    </ligand>
</feature>
<keyword evidence="5 8" id="KW-0418">Kinase</keyword>
<keyword evidence="3 8" id="KW-0545">Nucleotide biosynthesis</keyword>
<comment type="caution">
    <text evidence="8">Lacks conserved residue(s) required for the propagation of feature annotation.</text>
</comment>
<feature type="region of interest" description="NMP" evidence="8">
    <location>
        <begin position="30"/>
        <end position="59"/>
    </location>
</feature>
<evidence type="ECO:0000256" key="2">
    <source>
        <dbReference type="ARBA" id="ARBA00022723"/>
    </source>
</evidence>
<comment type="domain">
    <text evidence="8">Consists of three domains, a large central CORE domain and two small peripheral domains, NMPbind and LID, which undergo movements during catalysis. The LID domain closes over the site of phosphoryl transfer upon ATP binding. Assembling and dissambling the active center during each catalytic cycle provides an effective means to prevent ATP hydrolysis. Some bacteria have evolved a zinc-coordinating structure that stabilizes the LID domain.</text>
</comment>
<dbReference type="InterPro" id="IPR000850">
    <property type="entry name" value="Adenylat/UMP-CMP_kin"/>
</dbReference>
<evidence type="ECO:0000313" key="13">
    <source>
        <dbReference type="Proteomes" id="UP000617951"/>
    </source>
</evidence>
<evidence type="ECO:0000256" key="5">
    <source>
        <dbReference type="ARBA" id="ARBA00022777"/>
    </source>
</evidence>
<dbReference type="Pfam" id="PF00406">
    <property type="entry name" value="ADK"/>
    <property type="match status" value="1"/>
</dbReference>
<feature type="binding site" evidence="8">
    <location>
        <position position="31"/>
    </location>
    <ligand>
        <name>AMP</name>
        <dbReference type="ChEBI" id="CHEBI:456215"/>
    </ligand>
</feature>
<evidence type="ECO:0000256" key="6">
    <source>
        <dbReference type="ARBA" id="ARBA00022833"/>
    </source>
</evidence>
<evidence type="ECO:0000256" key="3">
    <source>
        <dbReference type="ARBA" id="ARBA00022727"/>
    </source>
</evidence>
<dbReference type="PROSITE" id="PS00113">
    <property type="entry name" value="ADENYLATE_KINASE"/>
    <property type="match status" value="1"/>
</dbReference>
<comment type="function">
    <text evidence="8">Catalyzes the reversible transfer of the terminal phosphate group between ATP and AMP. Plays an important role in cellular energy homeostasis and in adenine nucleotide metabolism.</text>
</comment>
<reference evidence="12" key="1">
    <citation type="submission" date="2020-08" db="EMBL/GenBank/DDBJ databases">
        <title>Genome public.</title>
        <authorList>
            <person name="Liu C."/>
            <person name="Sun Q."/>
        </authorList>
    </citation>
    <scope>NUCLEOTIDE SEQUENCE</scope>
    <source>
        <strain evidence="12">NSJ-63</strain>
    </source>
</reference>
<dbReference type="InterPro" id="IPR007862">
    <property type="entry name" value="Adenylate_kinase_lid-dom"/>
</dbReference>
<dbReference type="FunFam" id="3.40.50.300:FF:000106">
    <property type="entry name" value="Adenylate kinase mitochondrial"/>
    <property type="match status" value="1"/>
</dbReference>
<dbReference type="RefSeq" id="WP_249280546.1">
    <property type="nucleotide sequence ID" value="NZ_JACRSS010000003.1"/>
</dbReference>
<keyword evidence="8" id="KW-0963">Cytoplasm</keyword>
<dbReference type="EMBL" id="JACRSS010000003">
    <property type="protein sequence ID" value="MBC8538882.1"/>
    <property type="molecule type" value="Genomic_DNA"/>
</dbReference>
<dbReference type="InterPro" id="IPR036193">
    <property type="entry name" value="ADK_active_lid_dom_sf"/>
</dbReference>
<evidence type="ECO:0000259" key="11">
    <source>
        <dbReference type="Pfam" id="PF05191"/>
    </source>
</evidence>
<comment type="similarity">
    <text evidence="8 9">Belongs to the adenylate kinase family.</text>
</comment>
<dbReference type="Proteomes" id="UP000617951">
    <property type="component" value="Unassembled WGS sequence"/>
</dbReference>
<keyword evidence="1 8" id="KW-0808">Transferase</keyword>
<dbReference type="HAMAP" id="MF_00235">
    <property type="entry name" value="Adenylate_kinase_Adk"/>
    <property type="match status" value="1"/>
</dbReference>
<dbReference type="GO" id="GO:0005737">
    <property type="term" value="C:cytoplasm"/>
    <property type="evidence" value="ECO:0007669"/>
    <property type="project" value="UniProtKB-SubCell"/>
</dbReference>
<dbReference type="Gene3D" id="3.40.50.300">
    <property type="entry name" value="P-loop containing nucleotide triphosphate hydrolases"/>
    <property type="match status" value="1"/>
</dbReference>
<comment type="subunit">
    <text evidence="8 10">Monomer.</text>
</comment>
<evidence type="ECO:0000256" key="8">
    <source>
        <dbReference type="HAMAP-Rule" id="MF_00235"/>
    </source>
</evidence>
<keyword evidence="7 8" id="KW-0067">ATP-binding</keyword>
<keyword evidence="6 8" id="KW-0862">Zinc</keyword>
<keyword evidence="4 8" id="KW-0547">Nucleotide-binding</keyword>
<feature type="binding site" evidence="8">
    <location>
        <position position="36"/>
    </location>
    <ligand>
        <name>AMP</name>
        <dbReference type="ChEBI" id="CHEBI:456215"/>
    </ligand>
</feature>
<dbReference type="InterPro" id="IPR033690">
    <property type="entry name" value="Adenylat_kinase_CS"/>
</dbReference>
<dbReference type="PANTHER" id="PTHR23359">
    <property type="entry name" value="NUCLEOTIDE KINASE"/>
    <property type="match status" value="1"/>
</dbReference>
<dbReference type="SUPFAM" id="SSF57774">
    <property type="entry name" value="Microbial and mitochondrial ADK, insert 'zinc finger' domain"/>
    <property type="match status" value="1"/>
</dbReference>
<evidence type="ECO:0000256" key="9">
    <source>
        <dbReference type="RuleBase" id="RU003330"/>
    </source>
</evidence>
<feature type="binding site" evidence="8">
    <location>
        <begin position="129"/>
        <end position="130"/>
    </location>
    <ligand>
        <name>ATP</name>
        <dbReference type="ChEBI" id="CHEBI:30616"/>
    </ligand>
</feature>
<dbReference type="GO" id="GO:0005524">
    <property type="term" value="F:ATP binding"/>
    <property type="evidence" value="ECO:0007669"/>
    <property type="project" value="UniProtKB-UniRule"/>
</dbReference>
<comment type="caution">
    <text evidence="12">The sequence shown here is derived from an EMBL/GenBank/DDBJ whole genome shotgun (WGS) entry which is preliminary data.</text>
</comment>
<dbReference type="PRINTS" id="PR00094">
    <property type="entry name" value="ADENYLTKNASE"/>
</dbReference>